<dbReference type="AlphaFoldDB" id="A0A2I1FYZ2"/>
<dbReference type="VEuPathDB" id="FungiDB:RhiirA1_353862"/>
<gene>
    <name evidence="1" type="ORF">RhiirA4_526491</name>
</gene>
<feature type="non-terminal residue" evidence="1">
    <location>
        <position position="1"/>
    </location>
</feature>
<organism evidence="1 2">
    <name type="scientific">Rhizophagus irregularis</name>
    <dbReference type="NCBI Taxonomy" id="588596"/>
    <lineage>
        <taxon>Eukaryota</taxon>
        <taxon>Fungi</taxon>
        <taxon>Fungi incertae sedis</taxon>
        <taxon>Mucoromycota</taxon>
        <taxon>Glomeromycotina</taxon>
        <taxon>Glomeromycetes</taxon>
        <taxon>Glomerales</taxon>
        <taxon>Glomeraceae</taxon>
        <taxon>Rhizophagus</taxon>
    </lineage>
</organism>
<keyword evidence="2" id="KW-1185">Reference proteome</keyword>
<name>A0A2I1FYZ2_9GLOM</name>
<accession>A0A2I1FYZ2</accession>
<sequence length="256" mass="30255">NTNNLKFELYVVHAEIDGMGFPLAYLFLENGNCGGGIRTGIIIDFFLQLKIRGLEPEFFLTDKDFSQISAARFVWKNVKIQLCLWHIKKAVETRLGNNKNSQQINYNGEAAHQLFSFIDPSFQPIIKEKTLFCPKELRSSVWNMMNNYLHQHPLIPTIDGKFLSSTQIWTEAVQEIYNFCQQNSLPRLWVYLWNEWYGAERWFLWLRAGCSNKLSILKTNMFVEAHWKVLKRDFLYKFFRPRLDLVVFIIMEQVIP</sequence>
<protein>
    <submittedName>
        <fullName evidence="1">Uncharacterized protein</fullName>
    </submittedName>
</protein>
<reference evidence="1 2" key="1">
    <citation type="submission" date="2015-10" db="EMBL/GenBank/DDBJ databases">
        <title>Genome analyses suggest a sexual origin of heterokaryosis in a supposedly ancient asexual fungus.</title>
        <authorList>
            <person name="Ropars J."/>
            <person name="Sedzielewska K."/>
            <person name="Noel J."/>
            <person name="Charron P."/>
            <person name="Farinelli L."/>
            <person name="Marton T."/>
            <person name="Kruger M."/>
            <person name="Pelin A."/>
            <person name="Brachmann A."/>
            <person name="Corradi N."/>
        </authorList>
    </citation>
    <scope>NUCLEOTIDE SEQUENCE [LARGE SCALE GENOMIC DNA]</scope>
    <source>
        <strain evidence="1 2">A4</strain>
    </source>
</reference>
<dbReference type="VEuPathDB" id="FungiDB:FUN_005236"/>
<dbReference type="EMBL" id="LLXI01000069">
    <property type="protein sequence ID" value="PKY39601.1"/>
    <property type="molecule type" value="Genomic_DNA"/>
</dbReference>
<evidence type="ECO:0000313" key="2">
    <source>
        <dbReference type="Proteomes" id="UP000234323"/>
    </source>
</evidence>
<evidence type="ECO:0000313" key="1">
    <source>
        <dbReference type="EMBL" id="PKY39601.1"/>
    </source>
</evidence>
<comment type="caution">
    <text evidence="1">The sequence shown here is derived from an EMBL/GenBank/DDBJ whole genome shotgun (WGS) entry which is preliminary data.</text>
</comment>
<proteinExistence type="predicted"/>
<dbReference type="Proteomes" id="UP000234323">
    <property type="component" value="Unassembled WGS sequence"/>
</dbReference>
<feature type="non-terminal residue" evidence="1">
    <location>
        <position position="256"/>
    </location>
</feature>